<dbReference type="PhylomeDB" id="Q86KB2"/>
<dbReference type="PaxDb" id="44689-DDB0167573"/>
<feature type="transmembrane region" description="Helical" evidence="2">
    <location>
        <begin position="61"/>
        <end position="82"/>
    </location>
</feature>
<proteinExistence type="predicted"/>
<feature type="compositionally biased region" description="Polar residues" evidence="1">
    <location>
        <begin position="342"/>
        <end position="365"/>
    </location>
</feature>
<dbReference type="PANTHER" id="PTHR31494">
    <property type="entry name" value="THH1_TOM1_TOM3 DOMAIN-CONTAINING PROTEIN-RELATED-RELATED"/>
    <property type="match status" value="1"/>
</dbReference>
<name>Q86KB2_DICDI</name>
<organism evidence="3 4">
    <name type="scientific">Dictyostelium discoideum</name>
    <name type="common">Social amoeba</name>
    <dbReference type="NCBI Taxonomy" id="44689"/>
    <lineage>
        <taxon>Eukaryota</taxon>
        <taxon>Amoebozoa</taxon>
        <taxon>Evosea</taxon>
        <taxon>Eumycetozoa</taxon>
        <taxon>Dictyostelia</taxon>
        <taxon>Dictyosteliales</taxon>
        <taxon>Dictyosteliaceae</taxon>
        <taxon>Dictyostelium</taxon>
    </lineage>
</organism>
<evidence type="ECO:0000313" key="4">
    <source>
        <dbReference type="Proteomes" id="UP000002195"/>
    </source>
</evidence>
<dbReference type="PANTHER" id="PTHR31494:SF3">
    <property type="entry name" value="THH1_TOM1_TOM3 DOMAIN-CONTAINING PROTEIN"/>
    <property type="match status" value="1"/>
</dbReference>
<keyword evidence="2" id="KW-1133">Transmembrane helix</keyword>
<dbReference type="dictyBase" id="DDB_G0274393"/>
<evidence type="ECO:0000313" key="3">
    <source>
        <dbReference type="EMBL" id="EAL70089.1"/>
    </source>
</evidence>
<accession>Q86KB2</accession>
<feature type="transmembrane region" description="Helical" evidence="2">
    <location>
        <begin position="137"/>
        <end position="159"/>
    </location>
</feature>
<dbReference type="RefSeq" id="XP_644260.1">
    <property type="nucleotide sequence ID" value="XM_639168.1"/>
</dbReference>
<comment type="caution">
    <text evidence="3">The sequence shown here is derived from an EMBL/GenBank/DDBJ whole genome shotgun (WGS) entry which is preliminary data.</text>
</comment>
<evidence type="ECO:0000256" key="1">
    <source>
        <dbReference type="SAM" id="MobiDB-lite"/>
    </source>
</evidence>
<feature type="compositionally biased region" description="Low complexity" evidence="1">
    <location>
        <begin position="366"/>
        <end position="378"/>
    </location>
</feature>
<feature type="transmembrane region" description="Helical" evidence="2">
    <location>
        <begin position="94"/>
        <end position="116"/>
    </location>
</feature>
<feature type="transmembrane region" description="Helical" evidence="2">
    <location>
        <begin position="248"/>
        <end position="269"/>
    </location>
</feature>
<feature type="compositionally biased region" description="Low complexity" evidence="1">
    <location>
        <begin position="321"/>
        <end position="341"/>
    </location>
</feature>
<evidence type="ECO:0000256" key="2">
    <source>
        <dbReference type="SAM" id="Phobius"/>
    </source>
</evidence>
<accession>Q554R3</accession>
<feature type="transmembrane region" description="Helical" evidence="2">
    <location>
        <begin position="20"/>
        <end position="41"/>
    </location>
</feature>
<gene>
    <name evidence="3" type="ORF">DDB_G0274393</name>
</gene>
<dbReference type="Proteomes" id="UP000002195">
    <property type="component" value="Unassembled WGS sequence"/>
</dbReference>
<evidence type="ECO:0008006" key="5">
    <source>
        <dbReference type="Google" id="ProtNLM"/>
    </source>
</evidence>
<dbReference type="InParanoid" id="Q86KB2"/>
<keyword evidence="2" id="KW-0472">Membrane</keyword>
<sequence>MENDVNAEFPYTGDKEYDEVVKAFYVIRGVSFSILFILNLFQTYFEFRSLYRKGRKPTPRFFTFVSITLFPLCRGIQSFLALGFHNSRTGSPSWYLVIWGTLFLSTEWIFIGCFWVRLLYTFFSSKKIALGNIKKTWYSAWGIVVILFAWNTILMILISQYDSQYVASISGKGFICMVALLGTFLIINGFFLIKNLRKQDKKSKTFQKTIARTIRLSLILIFIVLGLIVREIVVAISKISTHSNYRYAAIFVTFILEFPQCIVVMVALADDGTHWKNYFLFQKVAKDSNSSAGSLNDSNSNIKNSGANLEIDLSSFNVDNESSSVSKSKYSQQQLKSEYSSRQNSQNPVILSQPNVSISISTNSEQPLQQSQQPLDDSQTIDINNNND</sequence>
<dbReference type="VEuPathDB" id="AmoebaDB:DDB_G0274393"/>
<dbReference type="EMBL" id="AAFI02000012">
    <property type="protein sequence ID" value="EAL70089.1"/>
    <property type="molecule type" value="Genomic_DNA"/>
</dbReference>
<dbReference type="OMA" id="EWIFIGC"/>
<keyword evidence="2" id="KW-0812">Transmembrane</keyword>
<feature type="transmembrane region" description="Helical" evidence="2">
    <location>
        <begin position="214"/>
        <end position="236"/>
    </location>
</feature>
<dbReference type="HOGENOM" id="CLU_061077_0_0_1"/>
<dbReference type="KEGG" id="ddi:DDB_G0274393"/>
<keyword evidence="4" id="KW-1185">Reference proteome</keyword>
<reference evidence="3 4" key="1">
    <citation type="journal article" date="2005" name="Nature">
        <title>The genome of the social amoeba Dictyostelium discoideum.</title>
        <authorList>
            <consortium name="The Dictyostelium discoideum Sequencing Consortium"/>
            <person name="Eichinger L."/>
            <person name="Pachebat J.A."/>
            <person name="Glockner G."/>
            <person name="Rajandream M.A."/>
            <person name="Sucgang R."/>
            <person name="Berriman M."/>
            <person name="Song J."/>
            <person name="Olsen R."/>
            <person name="Szafranski K."/>
            <person name="Xu Q."/>
            <person name="Tunggal B."/>
            <person name="Kummerfeld S."/>
            <person name="Madera M."/>
            <person name="Konfortov B.A."/>
            <person name="Rivero F."/>
            <person name="Bankier A.T."/>
            <person name="Lehmann R."/>
            <person name="Hamlin N."/>
            <person name="Davies R."/>
            <person name="Gaudet P."/>
            <person name="Fey P."/>
            <person name="Pilcher K."/>
            <person name="Chen G."/>
            <person name="Saunders D."/>
            <person name="Sodergren E."/>
            <person name="Davis P."/>
            <person name="Kerhornou A."/>
            <person name="Nie X."/>
            <person name="Hall N."/>
            <person name="Anjard C."/>
            <person name="Hemphill L."/>
            <person name="Bason N."/>
            <person name="Farbrother P."/>
            <person name="Desany B."/>
            <person name="Just E."/>
            <person name="Morio T."/>
            <person name="Rost R."/>
            <person name="Churcher C."/>
            <person name="Cooper J."/>
            <person name="Haydock S."/>
            <person name="van Driessche N."/>
            <person name="Cronin A."/>
            <person name="Goodhead I."/>
            <person name="Muzny D."/>
            <person name="Mourier T."/>
            <person name="Pain A."/>
            <person name="Lu M."/>
            <person name="Harper D."/>
            <person name="Lindsay R."/>
            <person name="Hauser H."/>
            <person name="James K."/>
            <person name="Quiles M."/>
            <person name="Madan Babu M."/>
            <person name="Saito T."/>
            <person name="Buchrieser C."/>
            <person name="Wardroper A."/>
            <person name="Felder M."/>
            <person name="Thangavelu M."/>
            <person name="Johnson D."/>
            <person name="Knights A."/>
            <person name="Loulseged H."/>
            <person name="Mungall K."/>
            <person name="Oliver K."/>
            <person name="Price C."/>
            <person name="Quail M.A."/>
            <person name="Urushihara H."/>
            <person name="Hernandez J."/>
            <person name="Rabbinowitsch E."/>
            <person name="Steffen D."/>
            <person name="Sanders M."/>
            <person name="Ma J."/>
            <person name="Kohara Y."/>
            <person name="Sharp S."/>
            <person name="Simmonds M."/>
            <person name="Spiegler S."/>
            <person name="Tivey A."/>
            <person name="Sugano S."/>
            <person name="White B."/>
            <person name="Walker D."/>
            <person name="Woodward J."/>
            <person name="Winckler T."/>
            <person name="Tanaka Y."/>
            <person name="Shaulsky G."/>
            <person name="Schleicher M."/>
            <person name="Weinstock G."/>
            <person name="Rosenthal A."/>
            <person name="Cox E.C."/>
            <person name="Chisholm R.L."/>
            <person name="Gibbs R."/>
            <person name="Loomis W.F."/>
            <person name="Platzer M."/>
            <person name="Kay R.R."/>
            <person name="Williams J."/>
            <person name="Dear P.H."/>
            <person name="Noegel A.A."/>
            <person name="Barrell B."/>
            <person name="Kuspa A."/>
        </authorList>
    </citation>
    <scope>NUCLEOTIDE SEQUENCE [LARGE SCALE GENOMIC DNA]</scope>
    <source>
        <strain evidence="3 4">AX4</strain>
    </source>
</reference>
<dbReference type="FunCoup" id="Q86KB2">
    <property type="interactions" value="5"/>
</dbReference>
<dbReference type="AlphaFoldDB" id="Q86KB2"/>
<protein>
    <recommendedName>
        <fullName evidence="5">THH1/TOM1/TOM3 domain-containing protein</fullName>
    </recommendedName>
</protein>
<dbReference type="SMR" id="Q86KB2"/>
<feature type="transmembrane region" description="Helical" evidence="2">
    <location>
        <begin position="171"/>
        <end position="193"/>
    </location>
</feature>
<dbReference type="eggNOG" id="ENOG502REPE">
    <property type="taxonomic scope" value="Eukaryota"/>
</dbReference>
<dbReference type="GeneID" id="8619688"/>
<feature type="region of interest" description="Disordered" evidence="1">
    <location>
        <begin position="319"/>
        <end position="388"/>
    </location>
</feature>